<dbReference type="Gene3D" id="3.30.530.20">
    <property type="match status" value="1"/>
</dbReference>
<evidence type="ECO:0000259" key="2">
    <source>
        <dbReference type="Pfam" id="PF08327"/>
    </source>
</evidence>
<reference evidence="3 4" key="1">
    <citation type="submission" date="2019-02" db="EMBL/GenBank/DDBJ databases">
        <title>Genomic Encyclopedia of Archaeal and Bacterial Type Strains, Phase II (KMG-II): from individual species to whole genera.</title>
        <authorList>
            <person name="Goeker M."/>
        </authorList>
    </citation>
    <scope>NUCLEOTIDE SEQUENCE [LARGE SCALE GENOMIC DNA]</scope>
    <source>
        <strain evidence="3 4">DSM 18101</strain>
    </source>
</reference>
<dbReference type="InterPro" id="IPR023393">
    <property type="entry name" value="START-like_dom_sf"/>
</dbReference>
<dbReference type="Proteomes" id="UP000292958">
    <property type="component" value="Unassembled WGS sequence"/>
</dbReference>
<feature type="domain" description="Activator of Hsp90 ATPase homologue 1/2-like C-terminal" evidence="2">
    <location>
        <begin position="14"/>
        <end position="138"/>
    </location>
</feature>
<dbReference type="RefSeq" id="WP_165420038.1">
    <property type="nucleotide sequence ID" value="NZ_SHKW01000001.1"/>
</dbReference>
<dbReference type="SUPFAM" id="SSF55961">
    <property type="entry name" value="Bet v1-like"/>
    <property type="match status" value="1"/>
</dbReference>
<accession>A0A4V2G4I0</accession>
<gene>
    <name evidence="3" type="ORF">BDD14_2517</name>
</gene>
<comment type="caution">
    <text evidence="3">The sequence shown here is derived from an EMBL/GenBank/DDBJ whole genome shotgun (WGS) entry which is preliminary data.</text>
</comment>
<dbReference type="AlphaFoldDB" id="A0A4V2G4I0"/>
<organism evidence="3 4">
    <name type="scientific">Edaphobacter modestus</name>
    <dbReference type="NCBI Taxonomy" id="388466"/>
    <lineage>
        <taxon>Bacteria</taxon>
        <taxon>Pseudomonadati</taxon>
        <taxon>Acidobacteriota</taxon>
        <taxon>Terriglobia</taxon>
        <taxon>Terriglobales</taxon>
        <taxon>Acidobacteriaceae</taxon>
        <taxon>Edaphobacter</taxon>
    </lineage>
</organism>
<evidence type="ECO:0000256" key="1">
    <source>
        <dbReference type="ARBA" id="ARBA00006817"/>
    </source>
</evidence>
<dbReference type="InterPro" id="IPR013538">
    <property type="entry name" value="ASHA1/2-like_C"/>
</dbReference>
<protein>
    <submittedName>
        <fullName evidence="3">Uncharacterized protein YndB with AHSA1/START domain</fullName>
    </submittedName>
</protein>
<evidence type="ECO:0000313" key="3">
    <source>
        <dbReference type="EMBL" id="RZU41026.1"/>
    </source>
</evidence>
<sequence>MAQQTPLHFLFYFAAPPDKVWEGFVSSESNRIIFAGAELEADLKPGGLMNWVGTGTDGKRSIYVRGEVLQSEPLKLLQYTFALGSSNKVSRVTIELVPETEATRVSVTHDQWAEDDTAYVSCADGWPRILSRLKTLVETGKTFKPH</sequence>
<proteinExistence type="inferred from homology"/>
<keyword evidence="4" id="KW-1185">Reference proteome</keyword>
<dbReference type="Pfam" id="PF08327">
    <property type="entry name" value="AHSA1"/>
    <property type="match status" value="1"/>
</dbReference>
<comment type="similarity">
    <text evidence="1">Belongs to the AHA1 family.</text>
</comment>
<evidence type="ECO:0000313" key="4">
    <source>
        <dbReference type="Proteomes" id="UP000292958"/>
    </source>
</evidence>
<dbReference type="EMBL" id="SHKW01000001">
    <property type="protein sequence ID" value="RZU41026.1"/>
    <property type="molecule type" value="Genomic_DNA"/>
</dbReference>
<name>A0A4V2G4I0_9BACT</name>